<keyword evidence="3 6" id="KW-0808">Transferase</keyword>
<dbReference type="Pfam" id="PF00364">
    <property type="entry name" value="Biotin_lipoyl"/>
    <property type="match status" value="1"/>
</dbReference>
<dbReference type="InterPro" id="IPR003016">
    <property type="entry name" value="2-oxoA_DH_lipoyl-BS"/>
</dbReference>
<dbReference type="PROSITE" id="PS50968">
    <property type="entry name" value="BIOTINYL_LIPOYL"/>
    <property type="match status" value="1"/>
</dbReference>
<dbReference type="EMBL" id="CP034170">
    <property type="protein sequence ID" value="AZI59147.1"/>
    <property type="molecule type" value="Genomic_DNA"/>
</dbReference>
<reference evidence="9 10" key="1">
    <citation type="submission" date="2018-11" db="EMBL/GenBank/DDBJ databases">
        <authorList>
            <person name="Da X."/>
        </authorList>
    </citation>
    <scope>NUCLEOTIDE SEQUENCE [LARGE SCALE GENOMIC DNA]</scope>
    <source>
        <strain evidence="9 10">S14-144</strain>
    </source>
</reference>
<gene>
    <name evidence="9" type="ORF">EH165_14355</name>
</gene>
<proteinExistence type="inferred from homology"/>
<dbReference type="InterPro" id="IPR004167">
    <property type="entry name" value="PSBD"/>
</dbReference>
<dbReference type="GO" id="GO:0005737">
    <property type="term" value="C:cytoplasm"/>
    <property type="evidence" value="ECO:0007669"/>
    <property type="project" value="TreeGrafter"/>
</dbReference>
<organism evidence="9 10">
    <name type="scientific">Nakamurella antarctica</name>
    <dbReference type="NCBI Taxonomy" id="1902245"/>
    <lineage>
        <taxon>Bacteria</taxon>
        <taxon>Bacillati</taxon>
        <taxon>Actinomycetota</taxon>
        <taxon>Actinomycetes</taxon>
        <taxon>Nakamurellales</taxon>
        <taxon>Nakamurellaceae</taxon>
        <taxon>Nakamurella</taxon>
    </lineage>
</organism>
<keyword evidence="4 6" id="KW-0450">Lipoyl</keyword>
<dbReference type="GO" id="GO:0031405">
    <property type="term" value="F:lipoic acid binding"/>
    <property type="evidence" value="ECO:0007669"/>
    <property type="project" value="TreeGrafter"/>
</dbReference>
<comment type="similarity">
    <text evidence="2 6">Belongs to the 2-oxoacid dehydrogenase family.</text>
</comment>
<evidence type="ECO:0000259" key="7">
    <source>
        <dbReference type="PROSITE" id="PS50968"/>
    </source>
</evidence>
<dbReference type="InterPro" id="IPR023213">
    <property type="entry name" value="CAT-like_dom_sf"/>
</dbReference>
<dbReference type="PANTHER" id="PTHR43178:SF5">
    <property type="entry name" value="LIPOAMIDE ACYLTRANSFERASE COMPONENT OF BRANCHED-CHAIN ALPHA-KETO ACID DEHYDROGENASE COMPLEX, MITOCHONDRIAL"/>
    <property type="match status" value="1"/>
</dbReference>
<evidence type="ECO:0000259" key="8">
    <source>
        <dbReference type="PROSITE" id="PS51826"/>
    </source>
</evidence>
<dbReference type="PANTHER" id="PTHR43178">
    <property type="entry name" value="DIHYDROLIPOAMIDE ACETYLTRANSFERASE COMPONENT OF PYRUVATE DEHYDROGENASE COMPLEX"/>
    <property type="match status" value="1"/>
</dbReference>
<dbReference type="EC" id="2.3.1.-" evidence="6"/>
<dbReference type="Pfam" id="PF00198">
    <property type="entry name" value="2-oxoacid_dh"/>
    <property type="match status" value="1"/>
</dbReference>
<dbReference type="SUPFAM" id="SSF47005">
    <property type="entry name" value="Peripheral subunit-binding domain of 2-oxo acid dehydrogenase complex"/>
    <property type="match status" value="1"/>
</dbReference>
<dbReference type="Proteomes" id="UP000268084">
    <property type="component" value="Chromosome"/>
</dbReference>
<dbReference type="CDD" id="cd06849">
    <property type="entry name" value="lipoyl_domain"/>
    <property type="match status" value="1"/>
</dbReference>
<dbReference type="InterPro" id="IPR001078">
    <property type="entry name" value="2-oxoacid_DH_actylTfrase"/>
</dbReference>
<evidence type="ECO:0000256" key="6">
    <source>
        <dbReference type="RuleBase" id="RU003423"/>
    </source>
</evidence>
<dbReference type="Pfam" id="PF02817">
    <property type="entry name" value="E3_binding"/>
    <property type="match status" value="1"/>
</dbReference>
<dbReference type="SUPFAM" id="SSF52777">
    <property type="entry name" value="CoA-dependent acyltransferases"/>
    <property type="match status" value="1"/>
</dbReference>
<evidence type="ECO:0000313" key="9">
    <source>
        <dbReference type="EMBL" id="AZI59147.1"/>
    </source>
</evidence>
<dbReference type="KEGG" id="nak:EH165_14355"/>
<dbReference type="InterPro" id="IPR011053">
    <property type="entry name" value="Single_hybrid_motif"/>
</dbReference>
<sequence length="512" mass="52092">MAIESFNLPDVGEGLTEAEILGWRVAVGDQVTINQIIVEIETAKASVELPSPYAGTVTALLVAQGETVDVGTPIIRVETGGAGTGASSSLVDVPGSLLELAEATSASAAAVRAAEVTGAEVTGAEVSGAEVSGAEDEDAGTKIGEMTADGKIATLVGYVAAEGATARRPRRAVAAPSVMPGVMPGVVRAVLPAARPTARVASAEVATAAPAVAVAKSGSVHLAAPPTRMLARELGVDLAFVSATRPDGVISRQDVLAAAGSPASSSENTALAGTALQGAAGLQTRVPIKGVRKMMAAAMVSSAFSAPHVTVFLQVDVTAMMQLRDRVRSMPDFAGLKLTPLVFVAKAVCLAAKRTPDVNAFWDEQAQEIVYQDYVNLGIAAATPRGLIVPNIPGADSLTVKELAQALVELTDTARAGKTSPAQMTGGTFTISNVGVLGVDTGTPIINPGESAILALGSIKDAPWVFNGALAVRKVCQLALSFDHRVVDGEQGARFLADVGAVLEHPGMAMLW</sequence>
<dbReference type="OrthoDB" id="9805770at2"/>
<dbReference type="InterPro" id="IPR000089">
    <property type="entry name" value="Biotin_lipoyl"/>
</dbReference>
<dbReference type="InterPro" id="IPR036625">
    <property type="entry name" value="E3-bd_dom_sf"/>
</dbReference>
<dbReference type="Gene3D" id="2.40.50.100">
    <property type="match status" value="1"/>
</dbReference>
<name>A0A3G8ZQR6_9ACTN</name>
<keyword evidence="10" id="KW-1185">Reference proteome</keyword>
<dbReference type="InterPro" id="IPR050743">
    <property type="entry name" value="2-oxoacid_DH_E2_comp"/>
</dbReference>
<evidence type="ECO:0000313" key="10">
    <source>
        <dbReference type="Proteomes" id="UP000268084"/>
    </source>
</evidence>
<feature type="domain" description="Peripheral subunit-binding (PSBD)" evidence="8">
    <location>
        <begin position="222"/>
        <end position="259"/>
    </location>
</feature>
<dbReference type="RefSeq" id="WP_124800051.1">
    <property type="nucleotide sequence ID" value="NZ_CP034170.1"/>
</dbReference>
<evidence type="ECO:0000256" key="4">
    <source>
        <dbReference type="ARBA" id="ARBA00022823"/>
    </source>
</evidence>
<evidence type="ECO:0000256" key="5">
    <source>
        <dbReference type="ARBA" id="ARBA00023315"/>
    </source>
</evidence>
<dbReference type="AlphaFoldDB" id="A0A3G8ZQR6"/>
<dbReference type="SUPFAM" id="SSF51230">
    <property type="entry name" value="Single hybrid motif"/>
    <property type="match status" value="1"/>
</dbReference>
<evidence type="ECO:0000256" key="1">
    <source>
        <dbReference type="ARBA" id="ARBA00001938"/>
    </source>
</evidence>
<dbReference type="GO" id="GO:0016407">
    <property type="term" value="F:acetyltransferase activity"/>
    <property type="evidence" value="ECO:0007669"/>
    <property type="project" value="TreeGrafter"/>
</dbReference>
<reference evidence="9 10" key="2">
    <citation type="submission" date="2018-12" db="EMBL/GenBank/DDBJ databases">
        <title>Nakamurella antarcticus sp. nov., isolated from Antarctica South Shetland Islands soil.</title>
        <authorList>
            <person name="Peng F."/>
        </authorList>
    </citation>
    <scope>NUCLEOTIDE SEQUENCE [LARGE SCALE GENOMIC DNA]</scope>
    <source>
        <strain evidence="9 10">S14-144</strain>
    </source>
</reference>
<dbReference type="Gene3D" id="4.10.320.10">
    <property type="entry name" value="E3-binding domain"/>
    <property type="match status" value="1"/>
</dbReference>
<accession>A0A3G8ZQR6</accession>
<dbReference type="PROSITE" id="PS00189">
    <property type="entry name" value="LIPOYL"/>
    <property type="match status" value="1"/>
</dbReference>
<protein>
    <recommendedName>
        <fullName evidence="6">Dihydrolipoamide acetyltransferase component of pyruvate dehydrogenase complex</fullName>
        <ecNumber evidence="6">2.3.1.-</ecNumber>
    </recommendedName>
</protein>
<feature type="domain" description="Lipoyl-binding" evidence="7">
    <location>
        <begin position="3"/>
        <end position="78"/>
    </location>
</feature>
<evidence type="ECO:0000256" key="3">
    <source>
        <dbReference type="ARBA" id="ARBA00022679"/>
    </source>
</evidence>
<dbReference type="Gene3D" id="3.30.559.10">
    <property type="entry name" value="Chloramphenicol acetyltransferase-like domain"/>
    <property type="match status" value="1"/>
</dbReference>
<dbReference type="FunFam" id="3.30.559.10:FF:000007">
    <property type="entry name" value="Dihydrolipoamide acetyltransferase component of pyruvate dehydrogenase complex"/>
    <property type="match status" value="1"/>
</dbReference>
<evidence type="ECO:0000256" key="2">
    <source>
        <dbReference type="ARBA" id="ARBA00007317"/>
    </source>
</evidence>
<dbReference type="PROSITE" id="PS51826">
    <property type="entry name" value="PSBD"/>
    <property type="match status" value="1"/>
</dbReference>
<comment type="cofactor">
    <cofactor evidence="1 6">
        <name>(R)-lipoate</name>
        <dbReference type="ChEBI" id="CHEBI:83088"/>
    </cofactor>
</comment>
<keyword evidence="5 6" id="KW-0012">Acyltransferase</keyword>